<evidence type="ECO:0000313" key="1">
    <source>
        <dbReference type="EMBL" id="CCO44152.1"/>
    </source>
</evidence>
<proteinExistence type="predicted"/>
<dbReference type="GeneID" id="97544530"/>
<dbReference type="RefSeq" id="WP_004408694.1">
    <property type="nucleotide sequence ID" value="NZ_LK391965.1"/>
</dbReference>
<protein>
    <recommendedName>
        <fullName evidence="3">Transposase</fullName>
    </recommendedName>
</protein>
<gene>
    <name evidence="1" type="ORF">VIBNISOn1_1010003</name>
</gene>
<evidence type="ECO:0000313" key="2">
    <source>
        <dbReference type="Proteomes" id="UP000018211"/>
    </source>
</evidence>
<organism evidence="1 2">
    <name type="scientific">Vibrio nigripulchritudo SOn1</name>
    <dbReference type="NCBI Taxonomy" id="1238450"/>
    <lineage>
        <taxon>Bacteria</taxon>
        <taxon>Pseudomonadati</taxon>
        <taxon>Pseudomonadota</taxon>
        <taxon>Gammaproteobacteria</taxon>
        <taxon>Vibrionales</taxon>
        <taxon>Vibrionaceae</taxon>
        <taxon>Vibrio</taxon>
    </lineage>
</organism>
<dbReference type="Proteomes" id="UP000018211">
    <property type="component" value="Unassembled WGS sequence"/>
</dbReference>
<evidence type="ECO:0008006" key="3">
    <source>
        <dbReference type="Google" id="ProtNLM"/>
    </source>
</evidence>
<sequence>MGLDLGSVYVANQMAKRMVEEKLYGTPTPKVEKVSLLRRIATKVKKSR</sequence>
<dbReference type="EMBL" id="CAOF01000004">
    <property type="protein sequence ID" value="CCO44152.1"/>
    <property type="molecule type" value="Genomic_DNA"/>
</dbReference>
<reference evidence="1 2" key="1">
    <citation type="journal article" date="2013" name="ISME J.">
        <title>Comparative genomics of pathogenic lineages of Vibrio nigripulchritudo identifies virulence-associated traits.</title>
        <authorList>
            <person name="Goudenege D."/>
            <person name="Labreuche Y."/>
            <person name="Krin E."/>
            <person name="Ansquer D."/>
            <person name="Mangenot S."/>
            <person name="Calteau A."/>
            <person name="Medigue C."/>
            <person name="Mazel D."/>
            <person name="Polz M.F."/>
            <person name="Le Roux F."/>
        </authorList>
    </citation>
    <scope>NUCLEOTIDE SEQUENCE [LARGE SCALE GENOMIC DNA]</scope>
    <source>
        <strain evidence="1 2">SOn1</strain>
    </source>
</reference>
<dbReference type="AlphaFoldDB" id="A0AAV2VHL5"/>
<comment type="caution">
    <text evidence="1">The sequence shown here is derived from an EMBL/GenBank/DDBJ whole genome shotgun (WGS) entry which is preliminary data.</text>
</comment>
<accession>A0AAV2VHL5</accession>
<name>A0AAV2VHL5_9VIBR</name>